<evidence type="ECO:0000313" key="3">
    <source>
        <dbReference type="EMBL" id="MEX1662154.1"/>
    </source>
</evidence>
<proteinExistence type="predicted"/>
<organism evidence="3 4">
    <name type="scientific">Thioclava arctica</name>
    <dbReference type="NCBI Taxonomy" id="3238301"/>
    <lineage>
        <taxon>Bacteria</taxon>
        <taxon>Pseudomonadati</taxon>
        <taxon>Pseudomonadota</taxon>
        <taxon>Alphaproteobacteria</taxon>
        <taxon>Rhodobacterales</taxon>
        <taxon>Paracoccaceae</taxon>
        <taxon>Thioclava</taxon>
    </lineage>
</organism>
<comment type="caution">
    <text evidence="3">The sequence shown here is derived from an EMBL/GenBank/DDBJ whole genome shotgun (WGS) entry which is preliminary data.</text>
</comment>
<evidence type="ECO:0000256" key="1">
    <source>
        <dbReference type="ARBA" id="ARBA00023172"/>
    </source>
</evidence>
<evidence type="ECO:0000313" key="4">
    <source>
        <dbReference type="Proteomes" id="UP001557465"/>
    </source>
</evidence>
<name>A0ABV3TMY5_9RHOB</name>
<sequence length="590" mass="67255">MKYETKKTIGHSTMSDVFVWLKTDRVYSDATIVDYSSQVMRTKSLANENDLKNIPADLQAFENRFPRNKRFPNEFRSVDAYWAWRKKMISILRGFHGIHAAKKERKGRIDAWAEFIEYAAANVGVGTGLLPQTLIPIHVLIDVAREENISPKEVTNEWLSQKYQEVSNIARRSALSRAVDNINVLRSRSPKIDNIFLTESLRNPKKTLRAKNIGLSGLIKQEIDALIELHCRGILDPILEEEIGEKSASTKAVYYAALVKYIDSAIRCGALTRDTAHLRHAFEKTVFIPTMRSWMTEADSSRKISDRSIFHYTQCLLGLATTLSVGDVSFIEAALTGNRIIQKGRKDSKVMPLKTRDFCERLLRNRDLELKFLSSHINFQRQANDLIETDRNFFGRETKIIQLGCLAAFSAIALWSVPLRISNMLNLRHLGPEPNLIQPARRKGEWHLLLKAEEVKNRRDIKAPISDGPTKALTVLKWYLAEIRPRIPLANESNYFFCGFRGPSLSAGSMRNWLLEHSSKLGIPMDPHNFRHGLASLYLRSHPGEYAQAATLLCNTEATVRRHYAWIDSEAEMRSVQEELIQIGGLKNAR</sequence>
<keyword evidence="4" id="KW-1185">Reference proteome</keyword>
<dbReference type="SUPFAM" id="SSF56349">
    <property type="entry name" value="DNA breaking-rejoining enzymes"/>
    <property type="match status" value="1"/>
</dbReference>
<accession>A0ABV3TMY5</accession>
<protein>
    <recommendedName>
        <fullName evidence="2">Tyr recombinase domain-containing protein</fullName>
    </recommendedName>
</protein>
<dbReference type="InterPro" id="IPR013762">
    <property type="entry name" value="Integrase-like_cat_sf"/>
</dbReference>
<dbReference type="RefSeq" id="WP_368392006.1">
    <property type="nucleotide sequence ID" value="NZ_JBFRYC010000005.1"/>
</dbReference>
<dbReference type="PROSITE" id="PS51898">
    <property type="entry name" value="TYR_RECOMBINASE"/>
    <property type="match status" value="1"/>
</dbReference>
<evidence type="ECO:0000259" key="2">
    <source>
        <dbReference type="PROSITE" id="PS51898"/>
    </source>
</evidence>
<dbReference type="InterPro" id="IPR002104">
    <property type="entry name" value="Integrase_catalytic"/>
</dbReference>
<dbReference type="EMBL" id="JBFRYC010000005">
    <property type="protein sequence ID" value="MEX1662154.1"/>
    <property type="molecule type" value="Genomic_DNA"/>
</dbReference>
<reference evidence="3 4" key="1">
    <citation type="journal article" date="2011" name="Int. J. Syst. Evol. Microbiol.">
        <title>Zhongshania antarctica gen. nov., sp. nov. and Zhongshania guokunii sp. nov., gammaproteobacteria respectively isolated from coastal attached (fast) ice and surface seawater of the Antarctic.</title>
        <authorList>
            <person name="Li H.J."/>
            <person name="Zhang X.Y."/>
            <person name="Chen C.X."/>
            <person name="Zhang Y.J."/>
            <person name="Gao Z.M."/>
            <person name="Yu Y."/>
            <person name="Chen X.L."/>
            <person name="Chen B."/>
            <person name="Zhang Y.Z."/>
        </authorList>
    </citation>
    <scope>NUCLEOTIDE SEQUENCE [LARGE SCALE GENOMIC DNA]</scope>
    <source>
        <strain evidence="3 4">15-R06ZXC-3</strain>
    </source>
</reference>
<dbReference type="Gene3D" id="1.10.443.10">
    <property type="entry name" value="Intergrase catalytic core"/>
    <property type="match status" value="1"/>
</dbReference>
<dbReference type="InterPro" id="IPR011010">
    <property type="entry name" value="DNA_brk_join_enz"/>
</dbReference>
<gene>
    <name evidence="3" type="ORF">AB4874_10915</name>
</gene>
<feature type="domain" description="Tyr recombinase" evidence="2">
    <location>
        <begin position="368"/>
        <end position="578"/>
    </location>
</feature>
<dbReference type="Proteomes" id="UP001557465">
    <property type="component" value="Unassembled WGS sequence"/>
</dbReference>
<keyword evidence="1" id="KW-0233">DNA recombination</keyword>